<dbReference type="Gene3D" id="3.40.50.300">
    <property type="entry name" value="P-loop containing nucleotide triphosphate hydrolases"/>
    <property type="match status" value="1"/>
</dbReference>
<dbReference type="NCBIfam" id="NF040713">
    <property type="entry name" value="ZapE"/>
    <property type="match status" value="1"/>
</dbReference>
<dbReference type="Pfam" id="PF03969">
    <property type="entry name" value="AFG1_ATPase"/>
    <property type="match status" value="1"/>
</dbReference>
<accession>A0A9W7B2S0</accession>
<name>A0A9W7B2S0_9STRA</name>
<evidence type="ECO:0000313" key="5">
    <source>
        <dbReference type="EMBL" id="GMH78520.1"/>
    </source>
</evidence>
<feature type="region of interest" description="Disordered" evidence="4">
    <location>
        <begin position="64"/>
        <end position="94"/>
    </location>
</feature>
<feature type="compositionally biased region" description="Basic and acidic residues" evidence="4">
    <location>
        <begin position="64"/>
        <end position="79"/>
    </location>
</feature>
<evidence type="ECO:0000256" key="4">
    <source>
        <dbReference type="SAM" id="MobiDB-lite"/>
    </source>
</evidence>
<evidence type="ECO:0000256" key="3">
    <source>
        <dbReference type="ARBA" id="ARBA00022840"/>
    </source>
</evidence>
<evidence type="ECO:0000313" key="6">
    <source>
        <dbReference type="Proteomes" id="UP001165085"/>
    </source>
</evidence>
<proteinExistence type="inferred from homology"/>
<sequence>MFRSLSLRSVHSSLVSLVDRGALKSNESQMKSARILSKLDVLLQEYRGKAKDYEEVVRRQREDMEINTEKNKEKNKEKEEEFETAPPPPTPRGIFLHGPVGTGKTMLMDLFYSSSTLPKKKRVHFHSFMSDVHSRLHQIKKKQLDVEGRSFHIDLDPERDPIRKVALTLKEECDLLCFDEFQVTDIADALILNNLLFHLFSNSCVIVATSNRPVSDLYKGGVNYEYFKPTIAMIKNYCREIEVGDSALDFRTEKAKESEASTFIVGDECGEIVDDFVGSWEGNEEVIDLKFGRVLKADRVDSKRKIAEFEFEELCDSYYGSSEYRAIASKFDVVILKNVKQMSLKNHNRSRRFITLVDELYEGRVKLICNASTEIDSLFVTDEIEEEWVGDDDVSPYVNGVSSGTAKPLPGWMDVRQGGGKMLGELASVRELRFAFQRAGSRLKEMTSGLWWKENGA</sequence>
<evidence type="ECO:0008006" key="7">
    <source>
        <dbReference type="Google" id="ProtNLM"/>
    </source>
</evidence>
<dbReference type="AlphaFoldDB" id="A0A9W7B2S0"/>
<keyword evidence="3" id="KW-0067">ATP-binding</keyword>
<reference evidence="6" key="1">
    <citation type="journal article" date="2023" name="Commun. Biol.">
        <title>Genome analysis of Parmales, the sister group of diatoms, reveals the evolutionary specialization of diatoms from phago-mixotrophs to photoautotrophs.</title>
        <authorList>
            <person name="Ban H."/>
            <person name="Sato S."/>
            <person name="Yoshikawa S."/>
            <person name="Yamada K."/>
            <person name="Nakamura Y."/>
            <person name="Ichinomiya M."/>
            <person name="Sato N."/>
            <person name="Blanc-Mathieu R."/>
            <person name="Endo H."/>
            <person name="Kuwata A."/>
            <person name="Ogata H."/>
        </authorList>
    </citation>
    <scope>NUCLEOTIDE SEQUENCE [LARGE SCALE GENOMIC DNA]</scope>
    <source>
        <strain evidence="6">NIES 3701</strain>
    </source>
</reference>
<keyword evidence="2" id="KW-0547">Nucleotide-binding</keyword>
<dbReference type="SUPFAM" id="SSF52540">
    <property type="entry name" value="P-loop containing nucleoside triphosphate hydrolases"/>
    <property type="match status" value="1"/>
</dbReference>
<protein>
    <recommendedName>
        <fullName evidence="7">AAA+ ATPase domain-containing protein</fullName>
    </recommendedName>
</protein>
<gene>
    <name evidence="5" type="ORF">TrST_g6505</name>
</gene>
<dbReference type="InterPro" id="IPR027417">
    <property type="entry name" value="P-loop_NTPase"/>
</dbReference>
<organism evidence="5 6">
    <name type="scientific">Triparma strigata</name>
    <dbReference type="NCBI Taxonomy" id="1606541"/>
    <lineage>
        <taxon>Eukaryota</taxon>
        <taxon>Sar</taxon>
        <taxon>Stramenopiles</taxon>
        <taxon>Ochrophyta</taxon>
        <taxon>Bolidophyceae</taxon>
        <taxon>Parmales</taxon>
        <taxon>Triparmaceae</taxon>
        <taxon>Triparma</taxon>
    </lineage>
</organism>
<dbReference type="PANTHER" id="PTHR12169:SF6">
    <property type="entry name" value="AFG1-LIKE ATPASE"/>
    <property type="match status" value="1"/>
</dbReference>
<dbReference type="GO" id="GO:0016887">
    <property type="term" value="F:ATP hydrolysis activity"/>
    <property type="evidence" value="ECO:0007669"/>
    <property type="project" value="InterPro"/>
</dbReference>
<comment type="similarity">
    <text evidence="1">Belongs to the AFG1 ATPase family.</text>
</comment>
<dbReference type="Proteomes" id="UP001165085">
    <property type="component" value="Unassembled WGS sequence"/>
</dbReference>
<evidence type="ECO:0000256" key="2">
    <source>
        <dbReference type="ARBA" id="ARBA00022741"/>
    </source>
</evidence>
<dbReference type="InterPro" id="IPR005654">
    <property type="entry name" value="ATPase_AFG1-like"/>
</dbReference>
<dbReference type="PANTHER" id="PTHR12169">
    <property type="entry name" value="ATPASE N2B"/>
    <property type="match status" value="1"/>
</dbReference>
<dbReference type="GO" id="GO:0005524">
    <property type="term" value="F:ATP binding"/>
    <property type="evidence" value="ECO:0007669"/>
    <property type="project" value="UniProtKB-KW"/>
</dbReference>
<dbReference type="EMBL" id="BRXY01000223">
    <property type="protein sequence ID" value="GMH78520.1"/>
    <property type="molecule type" value="Genomic_DNA"/>
</dbReference>
<keyword evidence="6" id="KW-1185">Reference proteome</keyword>
<dbReference type="OrthoDB" id="548867at2759"/>
<dbReference type="GO" id="GO:0005739">
    <property type="term" value="C:mitochondrion"/>
    <property type="evidence" value="ECO:0007669"/>
    <property type="project" value="TreeGrafter"/>
</dbReference>
<comment type="caution">
    <text evidence="5">The sequence shown here is derived from an EMBL/GenBank/DDBJ whole genome shotgun (WGS) entry which is preliminary data.</text>
</comment>
<evidence type="ECO:0000256" key="1">
    <source>
        <dbReference type="ARBA" id="ARBA00010322"/>
    </source>
</evidence>